<dbReference type="FunFam" id="3.30.160.60:FF:000478">
    <property type="entry name" value="Zinc finger protein 133"/>
    <property type="match status" value="1"/>
</dbReference>
<protein>
    <submittedName>
        <fullName evidence="13">Zinc finger protein 219</fullName>
    </submittedName>
</protein>
<evidence type="ECO:0000313" key="14">
    <source>
        <dbReference type="Proteomes" id="UP000694620"/>
    </source>
</evidence>
<evidence type="ECO:0000256" key="11">
    <source>
        <dbReference type="PROSITE-ProRule" id="PRU00042"/>
    </source>
</evidence>
<evidence type="ECO:0000256" key="4">
    <source>
        <dbReference type="ARBA" id="ARBA00022737"/>
    </source>
</evidence>
<evidence type="ECO:0000256" key="8">
    <source>
        <dbReference type="ARBA" id="ARBA00023125"/>
    </source>
</evidence>
<reference evidence="13" key="3">
    <citation type="submission" date="2025-09" db="UniProtKB">
        <authorList>
            <consortium name="Ensembl"/>
        </authorList>
    </citation>
    <scope>IDENTIFICATION</scope>
</reference>
<dbReference type="Ensembl" id="ENSECRT00000004151.1">
    <property type="protein sequence ID" value="ENSECRP00000004087.1"/>
    <property type="gene ID" value="ENSECRG00000002764.1"/>
</dbReference>
<gene>
    <name evidence="13" type="primary">LOC114645720</name>
</gene>
<organism evidence="13 14">
    <name type="scientific">Erpetoichthys calabaricus</name>
    <name type="common">Rope fish</name>
    <name type="synonym">Calamoichthys calabaricus</name>
    <dbReference type="NCBI Taxonomy" id="27687"/>
    <lineage>
        <taxon>Eukaryota</taxon>
        <taxon>Metazoa</taxon>
        <taxon>Chordata</taxon>
        <taxon>Craniata</taxon>
        <taxon>Vertebrata</taxon>
        <taxon>Euteleostomi</taxon>
        <taxon>Actinopterygii</taxon>
        <taxon>Polypteriformes</taxon>
        <taxon>Polypteridae</taxon>
        <taxon>Erpetoichthys</taxon>
    </lineage>
</organism>
<feature type="domain" description="C2H2-type" evidence="12">
    <location>
        <begin position="217"/>
        <end position="244"/>
    </location>
</feature>
<feature type="domain" description="C2H2-type" evidence="12">
    <location>
        <begin position="189"/>
        <end position="216"/>
    </location>
</feature>
<keyword evidence="5 11" id="KW-0863">Zinc-finger</keyword>
<evidence type="ECO:0000313" key="13">
    <source>
        <dbReference type="Ensembl" id="ENSECRP00000004087.1"/>
    </source>
</evidence>
<reference evidence="13" key="1">
    <citation type="submission" date="2021-06" db="EMBL/GenBank/DDBJ databases">
        <authorList>
            <consortium name="Wellcome Sanger Institute Data Sharing"/>
        </authorList>
    </citation>
    <scope>NUCLEOTIDE SEQUENCE [LARGE SCALE GENOMIC DNA]</scope>
</reference>
<dbReference type="PANTHER" id="PTHR45925">
    <property type="entry name" value="ZINC FINGER PROTEIN"/>
    <property type="match status" value="1"/>
</dbReference>
<feature type="domain" description="C2H2-type" evidence="12">
    <location>
        <begin position="304"/>
        <end position="331"/>
    </location>
</feature>
<accession>A0A8C4RMB7</accession>
<evidence type="ECO:0000256" key="7">
    <source>
        <dbReference type="ARBA" id="ARBA00023015"/>
    </source>
</evidence>
<keyword evidence="3" id="KW-0479">Metal-binding</keyword>
<reference evidence="13" key="2">
    <citation type="submission" date="2025-08" db="UniProtKB">
        <authorList>
            <consortium name="Ensembl"/>
        </authorList>
    </citation>
    <scope>IDENTIFICATION</scope>
</reference>
<keyword evidence="10" id="KW-0539">Nucleus</keyword>
<dbReference type="Pfam" id="PF00096">
    <property type="entry name" value="zf-C2H2"/>
    <property type="match status" value="4"/>
</dbReference>
<sequence>MGANKLSYFKEDIFVPAFPSNNSSCLSILPVYLSPPLLPGELYPTPLPTLDFLGDMENSILNPTWKYFWDKSLLPGGTSESDSSLQDVEPSQAYSEPEGVLALGLRDASLRPAEALSLGVQEASPVPSGILGLRVPCFSPRALEAALSLDGDQDLSLDDELDLQHFYNGQGGISDAVDSDGNPRSTRKYPCKVCGKRFRFNSILSLHMRIHTGEKPFVCPYCGHRAAQKGNLKIHLRTHRPNQDNSDSQEIPVGFRCKSCKGKFRTAEELARHVRILHNPYKCTLCSFSAALEEELVAHDSLDHKCQVCGRGFKEPWFLKNHMKVHLNNHGEVGSRVQTLSGEQVYGSLYSGLLLAGGRNNQERENLNKLLAHGTSIDETNKNPLLGYLSLAQPADVHHGPDMESSLL</sequence>
<dbReference type="GO" id="GO:0005634">
    <property type="term" value="C:nucleus"/>
    <property type="evidence" value="ECO:0007669"/>
    <property type="project" value="UniProtKB-SubCell"/>
</dbReference>
<dbReference type="SUPFAM" id="SSF57667">
    <property type="entry name" value="beta-beta-alpha zinc fingers"/>
    <property type="match status" value="2"/>
</dbReference>
<comment type="subcellular location">
    <subcellularLocation>
        <location evidence="1">Nucleus</location>
    </subcellularLocation>
</comment>
<evidence type="ECO:0000256" key="9">
    <source>
        <dbReference type="ARBA" id="ARBA00023163"/>
    </source>
</evidence>
<dbReference type="InterPro" id="IPR051967">
    <property type="entry name" value="Krueppel_C2H2-ZF"/>
</dbReference>
<dbReference type="InterPro" id="IPR013087">
    <property type="entry name" value="Znf_C2H2_type"/>
</dbReference>
<keyword evidence="9" id="KW-0804">Transcription</keyword>
<dbReference type="SMART" id="SM00355">
    <property type="entry name" value="ZnF_C2H2"/>
    <property type="match status" value="5"/>
</dbReference>
<name>A0A8C4RMB7_ERPCA</name>
<dbReference type="GeneTree" id="ENSGT00940000156397"/>
<evidence type="ECO:0000256" key="2">
    <source>
        <dbReference type="ARBA" id="ARBA00006991"/>
    </source>
</evidence>
<dbReference type="Proteomes" id="UP000694620">
    <property type="component" value="Chromosome 2"/>
</dbReference>
<feature type="domain" description="C2H2-type" evidence="12">
    <location>
        <begin position="255"/>
        <end position="283"/>
    </location>
</feature>
<keyword evidence="4" id="KW-0677">Repeat</keyword>
<comment type="similarity">
    <text evidence="2">Belongs to the krueppel C2H2-type zinc-finger protein family.</text>
</comment>
<proteinExistence type="inferred from homology"/>
<dbReference type="FunFam" id="3.30.160.60:FF:000075">
    <property type="entry name" value="Putative zinc finger protein 536"/>
    <property type="match status" value="1"/>
</dbReference>
<evidence type="ECO:0000259" key="12">
    <source>
        <dbReference type="PROSITE" id="PS50157"/>
    </source>
</evidence>
<dbReference type="PROSITE" id="PS00028">
    <property type="entry name" value="ZINC_FINGER_C2H2_1"/>
    <property type="match status" value="3"/>
</dbReference>
<keyword evidence="14" id="KW-1185">Reference proteome</keyword>
<evidence type="ECO:0000256" key="5">
    <source>
        <dbReference type="ARBA" id="ARBA00022771"/>
    </source>
</evidence>
<dbReference type="GO" id="GO:0000978">
    <property type="term" value="F:RNA polymerase II cis-regulatory region sequence-specific DNA binding"/>
    <property type="evidence" value="ECO:0007669"/>
    <property type="project" value="TreeGrafter"/>
</dbReference>
<keyword evidence="8" id="KW-0238">DNA-binding</keyword>
<evidence type="ECO:0000256" key="1">
    <source>
        <dbReference type="ARBA" id="ARBA00004123"/>
    </source>
</evidence>
<dbReference type="PROSITE" id="PS50157">
    <property type="entry name" value="ZINC_FINGER_C2H2_2"/>
    <property type="match status" value="4"/>
</dbReference>
<evidence type="ECO:0000256" key="3">
    <source>
        <dbReference type="ARBA" id="ARBA00022723"/>
    </source>
</evidence>
<evidence type="ECO:0000256" key="6">
    <source>
        <dbReference type="ARBA" id="ARBA00022833"/>
    </source>
</evidence>
<dbReference type="InterPro" id="IPR036236">
    <property type="entry name" value="Znf_C2H2_sf"/>
</dbReference>
<evidence type="ECO:0000256" key="10">
    <source>
        <dbReference type="ARBA" id="ARBA00023242"/>
    </source>
</evidence>
<keyword evidence="7" id="KW-0805">Transcription regulation</keyword>
<dbReference type="GO" id="GO:0000981">
    <property type="term" value="F:DNA-binding transcription factor activity, RNA polymerase II-specific"/>
    <property type="evidence" value="ECO:0007669"/>
    <property type="project" value="TreeGrafter"/>
</dbReference>
<dbReference type="Gene3D" id="3.30.160.60">
    <property type="entry name" value="Classic Zinc Finger"/>
    <property type="match status" value="3"/>
</dbReference>
<dbReference type="AlphaFoldDB" id="A0A8C4RMB7"/>
<keyword evidence="6" id="KW-0862">Zinc</keyword>
<dbReference type="GO" id="GO:0008270">
    <property type="term" value="F:zinc ion binding"/>
    <property type="evidence" value="ECO:0007669"/>
    <property type="project" value="UniProtKB-KW"/>
</dbReference>